<evidence type="ECO:0000256" key="6">
    <source>
        <dbReference type="ARBA" id="ARBA00022833"/>
    </source>
</evidence>
<keyword evidence="3" id="KW-0479">Metal-binding</keyword>
<dbReference type="GO" id="GO:0008237">
    <property type="term" value="F:metallopeptidase activity"/>
    <property type="evidence" value="ECO:0007669"/>
    <property type="project" value="UniProtKB-KW"/>
</dbReference>
<dbReference type="GO" id="GO:0046872">
    <property type="term" value="F:metal ion binding"/>
    <property type="evidence" value="ECO:0007669"/>
    <property type="project" value="UniProtKB-KW"/>
</dbReference>
<dbReference type="PROSITE" id="PS51257">
    <property type="entry name" value="PROKAR_LIPOPROTEIN"/>
    <property type="match status" value="1"/>
</dbReference>
<dbReference type="InterPro" id="IPR024361">
    <property type="entry name" value="BACON"/>
</dbReference>
<comment type="caution">
    <text evidence="11">The sequence shown here is derived from an EMBL/GenBank/DDBJ whole genome shotgun (WGS) entry which is preliminary data.</text>
</comment>
<feature type="compositionally biased region" description="Polar residues" evidence="9">
    <location>
        <begin position="416"/>
        <end position="429"/>
    </location>
</feature>
<keyword evidence="6" id="KW-0862">Zinc</keyword>
<comment type="similarity">
    <text evidence="1">Belongs to the peptidase M43B family.</text>
</comment>
<evidence type="ECO:0000256" key="9">
    <source>
        <dbReference type="SAM" id="MobiDB-lite"/>
    </source>
</evidence>
<evidence type="ECO:0000313" key="12">
    <source>
        <dbReference type="Proteomes" id="UP000029525"/>
    </source>
</evidence>
<evidence type="ECO:0000256" key="4">
    <source>
        <dbReference type="ARBA" id="ARBA00022729"/>
    </source>
</evidence>
<dbReference type="NCBIfam" id="TIGR03952">
    <property type="entry name" value="metzin_BF0631"/>
    <property type="match status" value="1"/>
</dbReference>
<dbReference type="RefSeq" id="WP_036866950.1">
    <property type="nucleotide sequence ID" value="NZ_JRNQ01000029.1"/>
</dbReference>
<evidence type="ECO:0000256" key="8">
    <source>
        <dbReference type="ARBA" id="ARBA00023157"/>
    </source>
</evidence>
<feature type="region of interest" description="Disordered" evidence="9">
    <location>
        <begin position="416"/>
        <end position="442"/>
    </location>
</feature>
<keyword evidence="8" id="KW-1015">Disulfide bond</keyword>
<name>A0A096ACV2_9BACT</name>
<dbReference type="SUPFAM" id="SSF55486">
    <property type="entry name" value="Metalloproteases ('zincins'), catalytic domain"/>
    <property type="match status" value="1"/>
</dbReference>
<keyword evidence="2" id="KW-0645">Protease</keyword>
<evidence type="ECO:0000256" key="7">
    <source>
        <dbReference type="ARBA" id="ARBA00023049"/>
    </source>
</evidence>
<dbReference type="InterPro" id="IPR023852">
    <property type="entry name" value="Metalloproteinase_lipop_BF0631"/>
</dbReference>
<sequence>MNFKNIIWAMPIAALFLLGSCNDNEIEQTSQLNVDNSEIKAPLEGTVVKLAIEANVKWTLRTNHSWLTTSVTQGEGSDVVTVTIPENLYRSNRTDSIQIASVDGTAVKIIKVEQATTTKLTEDYHYKLPVVFQIIYSDSTKNLEDMSQSYLTTVLGRVNEIYEKSGANVEFVLATETPNGKKMDIVGINRTKLPIKSINTDAFMGYTKDAPAEYKNILWDQDRYINICLFDFADEDVAGISCFPYTIAPDTLIGLTKLNHWVKPNELILPYCVALNTAYLKDFPQTLTRSSNFAESIAHELGHYFGLRHVFGEGKTSDDATKDTDYCTDTPTYHRKNYVINVSNYIRKHPNLTDADLPFLLKRVVPNTKPKQTFESTNVMDYYFTRQNEFTPEQVARIRYVLLNCPYVPGPKYSTVKTRATNGTPNTKAQLRPQIQIDRRDL</sequence>
<dbReference type="AlphaFoldDB" id="A0A096ACV2"/>
<gene>
    <name evidence="11" type="ORF">HMPREF0647_05635</name>
</gene>
<dbReference type="EMBL" id="JRNQ01000029">
    <property type="protein sequence ID" value="KGF44735.1"/>
    <property type="molecule type" value="Genomic_DNA"/>
</dbReference>
<evidence type="ECO:0000259" key="10">
    <source>
        <dbReference type="Pfam" id="PF05572"/>
    </source>
</evidence>
<keyword evidence="7" id="KW-0482">Metalloprotease</keyword>
<evidence type="ECO:0000313" key="11">
    <source>
        <dbReference type="EMBL" id="KGF44735.1"/>
    </source>
</evidence>
<dbReference type="Pfam" id="PF05572">
    <property type="entry name" value="Peptidase_M43"/>
    <property type="match status" value="1"/>
</dbReference>
<dbReference type="Gene3D" id="2.60.40.10">
    <property type="entry name" value="Immunoglobulins"/>
    <property type="match status" value="1"/>
</dbReference>
<dbReference type="InterPro" id="IPR024079">
    <property type="entry name" value="MetalloPept_cat_dom_sf"/>
</dbReference>
<keyword evidence="5" id="KW-0378">Hydrolase</keyword>
<evidence type="ECO:0000256" key="2">
    <source>
        <dbReference type="ARBA" id="ARBA00022670"/>
    </source>
</evidence>
<organism evidence="11 12">
    <name type="scientific">Prevotella bivia DNF00320</name>
    <dbReference type="NCBI Taxonomy" id="1401068"/>
    <lineage>
        <taxon>Bacteria</taxon>
        <taxon>Pseudomonadati</taxon>
        <taxon>Bacteroidota</taxon>
        <taxon>Bacteroidia</taxon>
        <taxon>Bacteroidales</taxon>
        <taxon>Prevotellaceae</taxon>
        <taxon>Prevotella</taxon>
    </lineage>
</organism>
<evidence type="ECO:0000256" key="5">
    <source>
        <dbReference type="ARBA" id="ARBA00022801"/>
    </source>
</evidence>
<feature type="domain" description="Peptidase M43 pregnancy-associated plasma-A" evidence="10">
    <location>
        <begin position="273"/>
        <end position="402"/>
    </location>
</feature>
<accession>A0A096ACV2</accession>
<keyword evidence="4" id="KW-0732">Signal</keyword>
<dbReference type="GO" id="GO:0006508">
    <property type="term" value="P:proteolysis"/>
    <property type="evidence" value="ECO:0007669"/>
    <property type="project" value="UniProtKB-KW"/>
</dbReference>
<reference evidence="11 12" key="1">
    <citation type="submission" date="2014-07" db="EMBL/GenBank/DDBJ databases">
        <authorList>
            <person name="McCorrison J."/>
            <person name="Sanka R."/>
            <person name="Torralba M."/>
            <person name="Gillis M."/>
            <person name="Haft D.H."/>
            <person name="Methe B."/>
            <person name="Sutton G."/>
            <person name="Nelson K.E."/>
        </authorList>
    </citation>
    <scope>NUCLEOTIDE SEQUENCE [LARGE SCALE GENOMIC DNA]</scope>
    <source>
        <strain evidence="11 12">DNF00320</strain>
    </source>
</reference>
<dbReference type="CDD" id="cd14948">
    <property type="entry name" value="BACON"/>
    <property type="match status" value="1"/>
</dbReference>
<dbReference type="PANTHER" id="PTHR47466">
    <property type="match status" value="1"/>
</dbReference>
<dbReference type="PANTHER" id="PTHR47466:SF1">
    <property type="entry name" value="METALLOPROTEASE MEP1 (AFU_ORTHOLOGUE AFUA_1G07730)-RELATED"/>
    <property type="match status" value="1"/>
</dbReference>
<dbReference type="OrthoDB" id="6278496at2"/>
<evidence type="ECO:0000256" key="3">
    <source>
        <dbReference type="ARBA" id="ARBA00022723"/>
    </source>
</evidence>
<dbReference type="InterPro" id="IPR008754">
    <property type="entry name" value="Peptidase_M43"/>
</dbReference>
<dbReference type="Gene3D" id="3.40.390.10">
    <property type="entry name" value="Collagenase (Catalytic Domain)"/>
    <property type="match status" value="1"/>
</dbReference>
<evidence type="ECO:0000256" key="1">
    <source>
        <dbReference type="ARBA" id="ARBA00008721"/>
    </source>
</evidence>
<protein>
    <submittedName>
        <fullName evidence="11">Peptidase</fullName>
    </submittedName>
</protein>
<dbReference type="InterPro" id="IPR013783">
    <property type="entry name" value="Ig-like_fold"/>
</dbReference>
<proteinExistence type="inferred from homology"/>
<dbReference type="Proteomes" id="UP000029525">
    <property type="component" value="Unassembled WGS sequence"/>
</dbReference>